<dbReference type="InterPro" id="IPR023696">
    <property type="entry name" value="Ureohydrolase_dom_sf"/>
</dbReference>
<dbReference type="PANTHER" id="PTHR10625">
    <property type="entry name" value="HISTONE DEACETYLASE HDAC1-RELATED"/>
    <property type="match status" value="1"/>
</dbReference>
<accession>A0A1E2VED1</accession>
<dbReference type="AlphaFoldDB" id="A0A1E2VED1"/>
<keyword evidence="3" id="KW-0479">Metal-binding</keyword>
<dbReference type="SUPFAM" id="SSF52768">
    <property type="entry name" value="Arginase/deacetylase"/>
    <property type="match status" value="1"/>
</dbReference>
<proteinExistence type="inferred from homology"/>
<comment type="similarity">
    <text evidence="2">Belongs to the histone deacetylase family.</text>
</comment>
<dbReference type="GO" id="GO:0040029">
    <property type="term" value="P:epigenetic regulation of gene expression"/>
    <property type="evidence" value="ECO:0007669"/>
    <property type="project" value="TreeGrafter"/>
</dbReference>
<dbReference type="GO" id="GO:0046872">
    <property type="term" value="F:metal ion binding"/>
    <property type="evidence" value="ECO:0007669"/>
    <property type="project" value="UniProtKB-KW"/>
</dbReference>
<keyword evidence="4 7" id="KW-0378">Hydrolase</keyword>
<dbReference type="InterPro" id="IPR023801">
    <property type="entry name" value="His_deacetylse_dom"/>
</dbReference>
<name>A0A1E2VED1_9GAMM</name>
<dbReference type="Gene3D" id="3.40.800.20">
    <property type="entry name" value="Histone deacetylase domain"/>
    <property type="match status" value="1"/>
</dbReference>
<evidence type="ECO:0000256" key="5">
    <source>
        <dbReference type="ARBA" id="ARBA00022833"/>
    </source>
</evidence>
<dbReference type="EMBL" id="MDTQ01000001">
    <property type="protein sequence ID" value="ODC05331.1"/>
    <property type="molecule type" value="Genomic_DNA"/>
</dbReference>
<dbReference type="STRING" id="197479.BFW38_09310"/>
<dbReference type="PANTHER" id="PTHR10625:SF17">
    <property type="entry name" value="HISTONE DEACETYLASE 8"/>
    <property type="match status" value="1"/>
</dbReference>
<comment type="cofactor">
    <cofactor evidence="1">
        <name>Zn(2+)</name>
        <dbReference type="ChEBI" id="CHEBI:29105"/>
    </cofactor>
</comment>
<keyword evidence="5" id="KW-0862">Zinc</keyword>
<gene>
    <name evidence="7" type="ORF">BFW38_09310</name>
</gene>
<dbReference type="InterPro" id="IPR000286">
    <property type="entry name" value="HDACs"/>
</dbReference>
<sequence length="354" mass="39213">MITLYSEGHHQHHGQAELKDGQLVPCFEKPARADMILAQLREAHLGAIKTPEEVYPEVQSHWQQTLAKVHSQDYIDFLANAWREWSAAGHQHDMLPLAWPPRRTTSIRIPDSLDGRLGYYSFDAGAPINAGTWPAITDTVQVAIAAAELLHRQQSHVFALTRPPGHHAGRDYMGGYCYFNNAAVAAQHLLDRGAQRIALLDVDFHHGNGTQDIFYARDDVLFQSIHGDPRACYPGFTGYADETGEGPGKGFNQNYPLLPGSDWSEWSQALALSIIKINHYAADALVLSLGVDTFEGDPISHFKLKSEDYIKMGQRIAEANIPVVVIMEGGYAVEEIGLNTRNLLIGLMTPPQES</sequence>
<comment type="caution">
    <text evidence="7">The sequence shown here is derived from an EMBL/GenBank/DDBJ whole genome shotgun (WGS) entry which is preliminary data.</text>
</comment>
<evidence type="ECO:0000256" key="4">
    <source>
        <dbReference type="ARBA" id="ARBA00022801"/>
    </source>
</evidence>
<dbReference type="GO" id="GO:0004407">
    <property type="term" value="F:histone deacetylase activity"/>
    <property type="evidence" value="ECO:0007669"/>
    <property type="project" value="TreeGrafter"/>
</dbReference>
<dbReference type="InterPro" id="IPR037138">
    <property type="entry name" value="His_deacetylse_dom_sf"/>
</dbReference>
<evidence type="ECO:0000313" key="7">
    <source>
        <dbReference type="EMBL" id="ODC05331.1"/>
    </source>
</evidence>
<organism evidence="7 8">
    <name type="scientific">Terasakiispira papahanaumokuakeensis</name>
    <dbReference type="NCBI Taxonomy" id="197479"/>
    <lineage>
        <taxon>Bacteria</taxon>
        <taxon>Pseudomonadati</taxon>
        <taxon>Pseudomonadota</taxon>
        <taxon>Gammaproteobacteria</taxon>
        <taxon>Oceanospirillales</taxon>
        <taxon>Terasakiispira</taxon>
    </lineage>
</organism>
<reference evidence="7 8" key="1">
    <citation type="submission" date="2016-08" db="EMBL/GenBank/DDBJ databases">
        <authorList>
            <person name="Seilhamer J.J."/>
        </authorList>
    </citation>
    <scope>NUCLEOTIDE SEQUENCE [LARGE SCALE GENOMIC DNA]</scope>
    <source>
        <strain evidence="7 8">PH27A</strain>
    </source>
</reference>
<evidence type="ECO:0000259" key="6">
    <source>
        <dbReference type="Pfam" id="PF00850"/>
    </source>
</evidence>
<dbReference type="GO" id="GO:0016787">
    <property type="term" value="F:hydrolase activity"/>
    <property type="evidence" value="ECO:0007669"/>
    <property type="project" value="UniProtKB-KW"/>
</dbReference>
<dbReference type="CDD" id="cd10001">
    <property type="entry name" value="HDAC_classII_APAH"/>
    <property type="match status" value="1"/>
</dbReference>
<evidence type="ECO:0000256" key="3">
    <source>
        <dbReference type="ARBA" id="ARBA00022723"/>
    </source>
</evidence>
<dbReference type="Proteomes" id="UP000094291">
    <property type="component" value="Unassembled WGS sequence"/>
</dbReference>
<evidence type="ECO:0000256" key="2">
    <source>
        <dbReference type="ARBA" id="ARBA00005947"/>
    </source>
</evidence>
<dbReference type="PRINTS" id="PR01270">
    <property type="entry name" value="HDASUPER"/>
</dbReference>
<evidence type="ECO:0000313" key="8">
    <source>
        <dbReference type="Proteomes" id="UP000094291"/>
    </source>
</evidence>
<protein>
    <submittedName>
        <fullName evidence="7">Acetylpolyamine aminohydrolase</fullName>
    </submittedName>
</protein>
<feature type="domain" description="Histone deacetylase" evidence="6">
    <location>
        <begin position="28"/>
        <end position="341"/>
    </location>
</feature>
<keyword evidence="8" id="KW-1185">Reference proteome</keyword>
<dbReference type="Pfam" id="PF00850">
    <property type="entry name" value="Hist_deacetyl"/>
    <property type="match status" value="1"/>
</dbReference>
<evidence type="ECO:0000256" key="1">
    <source>
        <dbReference type="ARBA" id="ARBA00001947"/>
    </source>
</evidence>
<dbReference type="OrthoDB" id="9808367at2"/>